<reference evidence="2 3" key="1">
    <citation type="submission" date="2024-07" db="EMBL/GenBank/DDBJ databases">
        <title>Section-level genome sequencing and comparative genomics of Aspergillus sections Usti and Cavernicolus.</title>
        <authorList>
            <consortium name="Lawrence Berkeley National Laboratory"/>
            <person name="Nybo J.L."/>
            <person name="Vesth T.C."/>
            <person name="Theobald S."/>
            <person name="Frisvad J.C."/>
            <person name="Larsen T.O."/>
            <person name="Kjaerboelling I."/>
            <person name="Rothschild-Mancinelli K."/>
            <person name="Lyhne E.K."/>
            <person name="Kogle M.E."/>
            <person name="Barry K."/>
            <person name="Clum A."/>
            <person name="Na H."/>
            <person name="Ledsgaard L."/>
            <person name="Lin J."/>
            <person name="Lipzen A."/>
            <person name="Kuo A."/>
            <person name="Riley R."/>
            <person name="Mondo S."/>
            <person name="Labutti K."/>
            <person name="Haridas S."/>
            <person name="Pangalinan J."/>
            <person name="Salamov A.A."/>
            <person name="Simmons B.A."/>
            <person name="Magnuson J.K."/>
            <person name="Chen J."/>
            <person name="Drula E."/>
            <person name="Henrissat B."/>
            <person name="Wiebenga A."/>
            <person name="Lubbers R.J."/>
            <person name="Gomes A.C."/>
            <person name="Makela M.R."/>
            <person name="Stajich J."/>
            <person name="Grigoriev I.V."/>
            <person name="Mortensen U.H."/>
            <person name="De Vries R.P."/>
            <person name="Baker S.E."/>
            <person name="Andersen M.R."/>
        </authorList>
    </citation>
    <scope>NUCLEOTIDE SEQUENCE [LARGE SCALE GENOMIC DNA]</scope>
    <source>
        <strain evidence="2 3">CBS 209.92</strain>
    </source>
</reference>
<protein>
    <recommendedName>
        <fullName evidence="1">DUF7587 domain-containing protein</fullName>
    </recommendedName>
</protein>
<proteinExistence type="predicted"/>
<evidence type="ECO:0000259" key="1">
    <source>
        <dbReference type="Pfam" id="PF24494"/>
    </source>
</evidence>
<evidence type="ECO:0000313" key="2">
    <source>
        <dbReference type="EMBL" id="KAL2782331.1"/>
    </source>
</evidence>
<dbReference type="Proteomes" id="UP001610563">
    <property type="component" value="Unassembled WGS sequence"/>
</dbReference>
<dbReference type="Pfam" id="PF24494">
    <property type="entry name" value="DUF7587"/>
    <property type="match status" value="1"/>
</dbReference>
<sequence length="522" mass="59538">MAKVHVRVIDSPQSVADAMEGLAVSAPNSPGSSRIALVEAVRSLNQSAALTSDKARRVEARLRSTDTPGVEDIMQLSRLRKQAIALTQTTQALGDAVERYFVSYVTSLARPGEMVQTLLLHFDHEIVMITRDVLDSTSDEKHIPREILERCYGQALDSSGTLHADNYFISLGEASLGRPYGSDYHREAYYEPQNLLELNKGYGEDQLAQYKREAEQERSEKEEWIGFWVHALSQCPQGPTLFYPPAGRRPECNLAEVPHYLFRAFDHKSSGRNNQNIIASTESITTRWEHSRVDLLSRPDEEAAKMLDRHLDKPCFNDKDNADNLMSWSSSLLFVIQYAIWRCQHGGSDPAQVLICMVDTGEFPRGQFARDMSLIKAYRDNRRARIFEFRLEQIDYDNGEYLSQGTLYHSGRSCVVSLAQLIQAGLHDLYPELSNPDAKERWAKRVKELRSIWSVEHVSREIEIQRALKIAGKCFQRYNTTDVALLLLSFKPRKLRESVELSQSDFDEYGPREVQRYIRIAA</sequence>
<keyword evidence="3" id="KW-1185">Reference proteome</keyword>
<gene>
    <name evidence="2" type="ORF">BJX66DRAFT_345955</name>
</gene>
<evidence type="ECO:0000313" key="3">
    <source>
        <dbReference type="Proteomes" id="UP001610563"/>
    </source>
</evidence>
<feature type="domain" description="DUF7587" evidence="1">
    <location>
        <begin position="257"/>
        <end position="385"/>
    </location>
</feature>
<accession>A0ABR4FGG2</accession>
<organism evidence="2 3">
    <name type="scientific">Aspergillus keveii</name>
    <dbReference type="NCBI Taxonomy" id="714993"/>
    <lineage>
        <taxon>Eukaryota</taxon>
        <taxon>Fungi</taxon>
        <taxon>Dikarya</taxon>
        <taxon>Ascomycota</taxon>
        <taxon>Pezizomycotina</taxon>
        <taxon>Eurotiomycetes</taxon>
        <taxon>Eurotiomycetidae</taxon>
        <taxon>Eurotiales</taxon>
        <taxon>Aspergillaceae</taxon>
        <taxon>Aspergillus</taxon>
        <taxon>Aspergillus subgen. Nidulantes</taxon>
    </lineage>
</organism>
<dbReference type="EMBL" id="JBFTWV010000530">
    <property type="protein sequence ID" value="KAL2782331.1"/>
    <property type="molecule type" value="Genomic_DNA"/>
</dbReference>
<name>A0ABR4FGG2_9EURO</name>
<feature type="non-terminal residue" evidence="2">
    <location>
        <position position="522"/>
    </location>
</feature>
<comment type="caution">
    <text evidence="2">The sequence shown here is derived from an EMBL/GenBank/DDBJ whole genome shotgun (WGS) entry which is preliminary data.</text>
</comment>
<dbReference type="InterPro" id="IPR056009">
    <property type="entry name" value="DUF7587"/>
</dbReference>